<protein>
    <submittedName>
        <fullName evidence="1">Uncharacterized protein</fullName>
    </submittedName>
</protein>
<accession>A0A8J2UBR4</accession>
<comment type="caution">
    <text evidence="1">The sequence shown here is derived from an EMBL/GenBank/DDBJ whole genome shotgun (WGS) entry which is preliminary data.</text>
</comment>
<evidence type="ECO:0000313" key="2">
    <source>
        <dbReference type="Proteomes" id="UP000607559"/>
    </source>
</evidence>
<gene>
    <name evidence="1" type="ORF">GCM10011511_15840</name>
</gene>
<sequence>MSESAISLMPVPLFLLYRLFLAEDRSVEIGSTAFSGDRKFTTIEAIAFGALMLCSSSFLKERPTLDFDIQILNLLLRTQSKYNKVYILRNLTAV</sequence>
<reference evidence="1" key="2">
    <citation type="submission" date="2020-09" db="EMBL/GenBank/DDBJ databases">
        <authorList>
            <person name="Sun Q."/>
            <person name="Zhou Y."/>
        </authorList>
    </citation>
    <scope>NUCLEOTIDE SEQUENCE</scope>
    <source>
        <strain evidence="1">CGMCC 1.15448</strain>
    </source>
</reference>
<keyword evidence="2" id="KW-1185">Reference proteome</keyword>
<dbReference type="AlphaFoldDB" id="A0A8J2UBR4"/>
<dbReference type="EMBL" id="BMJC01000001">
    <property type="protein sequence ID" value="GGA93268.1"/>
    <property type="molecule type" value="Genomic_DNA"/>
</dbReference>
<evidence type="ECO:0000313" key="1">
    <source>
        <dbReference type="EMBL" id="GGA93268.1"/>
    </source>
</evidence>
<proteinExistence type="predicted"/>
<organism evidence="1 2">
    <name type="scientific">Puia dinghuensis</name>
    <dbReference type="NCBI Taxonomy" id="1792502"/>
    <lineage>
        <taxon>Bacteria</taxon>
        <taxon>Pseudomonadati</taxon>
        <taxon>Bacteroidota</taxon>
        <taxon>Chitinophagia</taxon>
        <taxon>Chitinophagales</taxon>
        <taxon>Chitinophagaceae</taxon>
        <taxon>Puia</taxon>
    </lineage>
</organism>
<reference evidence="1" key="1">
    <citation type="journal article" date="2014" name="Int. J. Syst. Evol. Microbiol.">
        <title>Complete genome sequence of Corynebacterium casei LMG S-19264T (=DSM 44701T), isolated from a smear-ripened cheese.</title>
        <authorList>
            <consortium name="US DOE Joint Genome Institute (JGI-PGF)"/>
            <person name="Walter F."/>
            <person name="Albersmeier A."/>
            <person name="Kalinowski J."/>
            <person name="Ruckert C."/>
        </authorList>
    </citation>
    <scope>NUCLEOTIDE SEQUENCE</scope>
    <source>
        <strain evidence="1">CGMCC 1.15448</strain>
    </source>
</reference>
<dbReference type="Proteomes" id="UP000607559">
    <property type="component" value="Unassembled WGS sequence"/>
</dbReference>
<name>A0A8J2UBR4_9BACT</name>